<evidence type="ECO:0000259" key="9">
    <source>
        <dbReference type="Pfam" id="PF01035"/>
    </source>
</evidence>
<dbReference type="PANTHER" id="PTHR10815">
    <property type="entry name" value="METHYLATED-DNA--PROTEIN-CYSTEINE METHYLTRANSFERASE"/>
    <property type="match status" value="1"/>
</dbReference>
<dbReference type="GO" id="GO:0032259">
    <property type="term" value="P:methylation"/>
    <property type="evidence" value="ECO:0007669"/>
    <property type="project" value="UniProtKB-KW"/>
</dbReference>
<dbReference type="EC" id="2.1.1.63" evidence="3"/>
<evidence type="ECO:0000313" key="10">
    <source>
        <dbReference type="EMBL" id="MPN60960.1"/>
    </source>
</evidence>
<dbReference type="InterPro" id="IPR036388">
    <property type="entry name" value="WH-like_DNA-bd_sf"/>
</dbReference>
<reference evidence="10" key="1">
    <citation type="submission" date="2019-08" db="EMBL/GenBank/DDBJ databases">
        <authorList>
            <person name="Kucharzyk K."/>
            <person name="Murdoch R.W."/>
            <person name="Higgins S."/>
            <person name="Loffler F."/>
        </authorList>
    </citation>
    <scope>NUCLEOTIDE SEQUENCE</scope>
</reference>
<evidence type="ECO:0000256" key="4">
    <source>
        <dbReference type="ARBA" id="ARBA00022603"/>
    </source>
</evidence>
<evidence type="ECO:0000256" key="5">
    <source>
        <dbReference type="ARBA" id="ARBA00022679"/>
    </source>
</evidence>
<comment type="similarity">
    <text evidence="2">Belongs to the MGMT family.</text>
</comment>
<feature type="domain" description="Methylated-DNA-[protein]-cysteine S-methyltransferase DNA binding" evidence="9">
    <location>
        <begin position="2"/>
        <end position="71"/>
    </location>
</feature>
<dbReference type="GO" id="GO:0003908">
    <property type="term" value="F:methylated-DNA-[protein]-cysteine S-methyltransferase activity"/>
    <property type="evidence" value="ECO:0007669"/>
    <property type="project" value="UniProtKB-EC"/>
</dbReference>
<dbReference type="Pfam" id="PF01035">
    <property type="entry name" value="DNA_binding_1"/>
    <property type="match status" value="1"/>
</dbReference>
<sequence length="76" mass="7926">MSAIPYGQTRSYRDIALQAGSPSATRAVGGANHRNPISIIIPCHRVIGANGSLTGYGGGLDKKEALLALEHGERLV</sequence>
<dbReference type="PANTHER" id="PTHR10815:SF5">
    <property type="entry name" value="METHYLATED-DNA--PROTEIN-CYSTEINE METHYLTRANSFERASE"/>
    <property type="match status" value="1"/>
</dbReference>
<dbReference type="GO" id="GO:0006281">
    <property type="term" value="P:DNA repair"/>
    <property type="evidence" value="ECO:0007669"/>
    <property type="project" value="UniProtKB-KW"/>
</dbReference>
<evidence type="ECO:0000256" key="6">
    <source>
        <dbReference type="ARBA" id="ARBA00022763"/>
    </source>
</evidence>
<dbReference type="SUPFAM" id="SSF46767">
    <property type="entry name" value="Methylated DNA-protein cysteine methyltransferase, C-terminal domain"/>
    <property type="match status" value="1"/>
</dbReference>
<dbReference type="InterPro" id="IPR036217">
    <property type="entry name" value="MethylDNA_cys_MeTrfase_DNAb"/>
</dbReference>
<proteinExistence type="inferred from homology"/>
<comment type="catalytic activity">
    <reaction evidence="1">
        <text>a 4-O-methyl-thymidine in DNA + L-cysteinyl-[protein] = a thymidine in DNA + S-methyl-L-cysteinyl-[protein]</text>
        <dbReference type="Rhea" id="RHEA:53428"/>
        <dbReference type="Rhea" id="RHEA-COMP:10131"/>
        <dbReference type="Rhea" id="RHEA-COMP:10132"/>
        <dbReference type="Rhea" id="RHEA-COMP:13555"/>
        <dbReference type="Rhea" id="RHEA-COMP:13556"/>
        <dbReference type="ChEBI" id="CHEBI:29950"/>
        <dbReference type="ChEBI" id="CHEBI:82612"/>
        <dbReference type="ChEBI" id="CHEBI:137386"/>
        <dbReference type="ChEBI" id="CHEBI:137387"/>
        <dbReference type="EC" id="2.1.1.63"/>
    </reaction>
</comment>
<dbReference type="FunFam" id="1.10.10.10:FF:000214">
    <property type="entry name" value="Methylated-DNA--protein-cysteine methyltransferase"/>
    <property type="match status" value="1"/>
</dbReference>
<evidence type="ECO:0000256" key="7">
    <source>
        <dbReference type="ARBA" id="ARBA00023204"/>
    </source>
</evidence>
<keyword evidence="4 10" id="KW-0489">Methyltransferase</keyword>
<keyword evidence="6" id="KW-0227">DNA damage</keyword>
<dbReference type="NCBIfam" id="TIGR00589">
    <property type="entry name" value="ogt"/>
    <property type="match status" value="1"/>
</dbReference>
<accession>A0A645JD11</accession>
<keyword evidence="7" id="KW-0234">DNA repair</keyword>
<dbReference type="CDD" id="cd06445">
    <property type="entry name" value="ATase"/>
    <property type="match status" value="1"/>
</dbReference>
<keyword evidence="5 10" id="KW-0808">Transferase</keyword>
<dbReference type="AlphaFoldDB" id="A0A645JD11"/>
<dbReference type="InterPro" id="IPR014048">
    <property type="entry name" value="MethylDNA_cys_MeTrfase_DNA-bd"/>
</dbReference>
<name>A0A645JD11_9ZZZZ</name>
<evidence type="ECO:0000256" key="2">
    <source>
        <dbReference type="ARBA" id="ARBA00008711"/>
    </source>
</evidence>
<protein>
    <recommendedName>
        <fullName evidence="3">methylated-DNA--[protein]-cysteine S-methyltransferase</fullName>
        <ecNumber evidence="3">2.1.1.63</ecNumber>
    </recommendedName>
</protein>
<evidence type="ECO:0000256" key="1">
    <source>
        <dbReference type="ARBA" id="ARBA00001286"/>
    </source>
</evidence>
<organism evidence="10">
    <name type="scientific">bioreactor metagenome</name>
    <dbReference type="NCBI Taxonomy" id="1076179"/>
    <lineage>
        <taxon>unclassified sequences</taxon>
        <taxon>metagenomes</taxon>
        <taxon>ecological metagenomes</taxon>
    </lineage>
</organism>
<dbReference type="Gene3D" id="1.10.10.10">
    <property type="entry name" value="Winged helix-like DNA-binding domain superfamily/Winged helix DNA-binding domain"/>
    <property type="match status" value="1"/>
</dbReference>
<comment type="caution">
    <text evidence="10">The sequence shown here is derived from an EMBL/GenBank/DDBJ whole genome shotgun (WGS) entry which is preliminary data.</text>
</comment>
<dbReference type="PROSITE" id="PS00374">
    <property type="entry name" value="MGMT"/>
    <property type="match status" value="1"/>
</dbReference>
<gene>
    <name evidence="10" type="primary">ogt_52</name>
    <name evidence="10" type="ORF">SDC9_208693</name>
</gene>
<comment type="catalytic activity">
    <reaction evidence="8">
        <text>a 6-O-methyl-2'-deoxyguanosine in DNA + L-cysteinyl-[protein] = S-methyl-L-cysteinyl-[protein] + a 2'-deoxyguanosine in DNA</text>
        <dbReference type="Rhea" id="RHEA:24000"/>
        <dbReference type="Rhea" id="RHEA-COMP:10131"/>
        <dbReference type="Rhea" id="RHEA-COMP:10132"/>
        <dbReference type="Rhea" id="RHEA-COMP:11367"/>
        <dbReference type="Rhea" id="RHEA-COMP:11368"/>
        <dbReference type="ChEBI" id="CHEBI:29950"/>
        <dbReference type="ChEBI" id="CHEBI:82612"/>
        <dbReference type="ChEBI" id="CHEBI:85445"/>
        <dbReference type="ChEBI" id="CHEBI:85448"/>
        <dbReference type="EC" id="2.1.1.63"/>
    </reaction>
</comment>
<evidence type="ECO:0000256" key="8">
    <source>
        <dbReference type="ARBA" id="ARBA00049348"/>
    </source>
</evidence>
<evidence type="ECO:0000256" key="3">
    <source>
        <dbReference type="ARBA" id="ARBA00011918"/>
    </source>
</evidence>
<dbReference type="InterPro" id="IPR001497">
    <property type="entry name" value="MethylDNA_cys_MeTrfase_AS"/>
</dbReference>
<dbReference type="EMBL" id="VSSQ01136915">
    <property type="protein sequence ID" value="MPN60960.1"/>
    <property type="molecule type" value="Genomic_DNA"/>
</dbReference>